<proteinExistence type="predicted"/>
<dbReference type="Proteomes" id="UP000468327">
    <property type="component" value="Unassembled WGS sequence"/>
</dbReference>
<dbReference type="SUPFAM" id="SSF51905">
    <property type="entry name" value="FAD/NAD(P)-binding domain"/>
    <property type="match status" value="1"/>
</dbReference>
<reference evidence="3 4" key="1">
    <citation type="submission" date="2019-11" db="EMBL/GenBank/DDBJ databases">
        <title>Whole genome shotgun sequencing (WGS) data from Adlercreutzia equolifaciens ResAG-91, Eggerthella lenta MRI-F36, MRI-F37, MRI-F40, ResAG-49, ResAG-88, ResAG-121, ResAG-145, and Gordonibacter sp. ResAG-5, ResAG-26, ResAG-43, ResAG-50, ResAG-59.</title>
        <authorList>
            <person name="Stoll D.A."/>
            <person name="Danylec N."/>
            <person name="Franz C.M.A.P."/>
            <person name="Huch M."/>
        </authorList>
    </citation>
    <scope>NUCLEOTIDE SEQUENCE [LARGE SCALE GENOMIC DNA]</scope>
    <source>
        <strain evidence="3 4">ResAG-59</strain>
    </source>
</reference>
<dbReference type="RefSeq" id="WP_157007724.1">
    <property type="nucleotide sequence ID" value="NZ_DBEZYS010000213.1"/>
</dbReference>
<protein>
    <submittedName>
        <fullName evidence="3">FAD-dependent oxidoreductase</fullName>
    </submittedName>
</protein>
<dbReference type="InterPro" id="IPR036188">
    <property type="entry name" value="FAD/NAD-bd_sf"/>
</dbReference>
<name>A0A6N8IM21_9ACTN</name>
<feature type="compositionally biased region" description="Gly residues" evidence="1">
    <location>
        <begin position="18"/>
        <end position="27"/>
    </location>
</feature>
<dbReference type="GO" id="GO:0016491">
    <property type="term" value="F:oxidoreductase activity"/>
    <property type="evidence" value="ECO:0007669"/>
    <property type="project" value="InterPro"/>
</dbReference>
<gene>
    <name evidence="3" type="ORF">GO738_13580</name>
</gene>
<sequence length="522" mass="56584">MSDQRTNVSREASQAGRGASGSRGGGGSRGSIAIVGAGIAGLAAGVYARQSGFDVTVYEAHAIPGGASTSWSRKGYLFEGGMHWLTGSSPKTALNAVWTEIGALNPDVPVYVRDPFLVYEFEGRTVCLHRDLDRLEAHLLDIAPEDEREIRRLVKDVRKFMKMDMPVFDLKGVKAAVPRKVDMGKMLAMLPAMPRMPFYANQTARAFAERFSSPLLRTLFSSMVGEDMSAMGLAFTLATLAAGDGGYPLGGSLAMARRVAETLEGLGGRIEYRALVERVAVEDGRATGVVVDGEERAFDAVIVTQDLRMAVDELFDPPLAEEWADDLRANVSPILDTFVSLGVRADLSDVPESVGFPVDEPVFCGGQRHDALAINNYAAYEGYAPEGCTALTLFMNGDTYDWWAARRADGTYAEEKWKLAEAVIAVVSKKYPQVEGKVEVWDVATPLTYERYLRSYKGSWMSNMLPGEKQTSYPAKPEGIADVYFAGQRLVAPGGLPTAVDTARTAVQHLCRDTGTVFQGAL</sequence>
<evidence type="ECO:0000256" key="1">
    <source>
        <dbReference type="SAM" id="MobiDB-lite"/>
    </source>
</evidence>
<feature type="region of interest" description="Disordered" evidence="1">
    <location>
        <begin position="1"/>
        <end position="27"/>
    </location>
</feature>
<dbReference type="PANTHER" id="PTHR46313:SF3">
    <property type="entry name" value="PROLYCOPENE ISOMERASE, CHLOROPLASTIC"/>
    <property type="match status" value="1"/>
</dbReference>
<comment type="caution">
    <text evidence="3">The sequence shown here is derived from an EMBL/GenBank/DDBJ whole genome shotgun (WGS) entry which is preliminary data.</text>
</comment>
<dbReference type="InterPro" id="IPR045892">
    <property type="entry name" value="CrtISO-like"/>
</dbReference>
<dbReference type="Pfam" id="PF01593">
    <property type="entry name" value="Amino_oxidase"/>
    <property type="match status" value="1"/>
</dbReference>
<feature type="domain" description="Amine oxidase" evidence="2">
    <location>
        <begin position="39"/>
        <end position="510"/>
    </location>
</feature>
<accession>A0A6N8IM21</accession>
<feature type="compositionally biased region" description="Polar residues" evidence="1">
    <location>
        <begin position="1"/>
        <end position="11"/>
    </location>
</feature>
<evidence type="ECO:0000313" key="4">
    <source>
        <dbReference type="Proteomes" id="UP000468327"/>
    </source>
</evidence>
<dbReference type="GO" id="GO:0016116">
    <property type="term" value="P:carotenoid metabolic process"/>
    <property type="evidence" value="ECO:0007669"/>
    <property type="project" value="InterPro"/>
</dbReference>
<dbReference type="AlphaFoldDB" id="A0A6N8IM21"/>
<organism evidence="3 4">
    <name type="scientific">Gordonibacter urolithinfaciens</name>
    <dbReference type="NCBI Taxonomy" id="1335613"/>
    <lineage>
        <taxon>Bacteria</taxon>
        <taxon>Bacillati</taxon>
        <taxon>Actinomycetota</taxon>
        <taxon>Coriobacteriia</taxon>
        <taxon>Eggerthellales</taxon>
        <taxon>Eggerthellaceae</taxon>
        <taxon>Gordonibacter</taxon>
    </lineage>
</organism>
<evidence type="ECO:0000313" key="3">
    <source>
        <dbReference type="EMBL" id="MVN16356.1"/>
    </source>
</evidence>
<evidence type="ECO:0000259" key="2">
    <source>
        <dbReference type="Pfam" id="PF01593"/>
    </source>
</evidence>
<dbReference type="PANTHER" id="PTHR46313">
    <property type="match status" value="1"/>
</dbReference>
<dbReference type="EMBL" id="WPOC01000029">
    <property type="protein sequence ID" value="MVN16356.1"/>
    <property type="molecule type" value="Genomic_DNA"/>
</dbReference>
<keyword evidence="4" id="KW-1185">Reference proteome</keyword>
<dbReference type="Gene3D" id="3.50.50.60">
    <property type="entry name" value="FAD/NAD(P)-binding domain"/>
    <property type="match status" value="2"/>
</dbReference>
<dbReference type="InterPro" id="IPR002937">
    <property type="entry name" value="Amino_oxidase"/>
</dbReference>